<evidence type="ECO:0000256" key="4">
    <source>
        <dbReference type="ARBA" id="ARBA00022801"/>
    </source>
</evidence>
<dbReference type="EC" id="3.4.-.-" evidence="8"/>
<comment type="similarity">
    <text evidence="1 8">Belongs to the SOS response-associated peptidase family.</text>
</comment>
<organism evidence="10 11">
    <name type="scientific">Pedobacter duraquae</name>
    <dbReference type="NCBI Taxonomy" id="425511"/>
    <lineage>
        <taxon>Bacteria</taxon>
        <taxon>Pseudomonadati</taxon>
        <taxon>Bacteroidota</taxon>
        <taxon>Sphingobacteriia</taxon>
        <taxon>Sphingobacteriales</taxon>
        <taxon>Sphingobacteriaceae</taxon>
        <taxon>Pedobacter</taxon>
    </lineage>
</organism>
<comment type="caution">
    <text evidence="10">The sequence shown here is derived from an EMBL/GenBank/DDBJ whole genome shotgun (WGS) entry which is preliminary data.</text>
</comment>
<dbReference type="GO" id="GO:0106300">
    <property type="term" value="P:protein-DNA covalent cross-linking repair"/>
    <property type="evidence" value="ECO:0007669"/>
    <property type="project" value="InterPro"/>
</dbReference>
<dbReference type="GO" id="GO:0003697">
    <property type="term" value="F:single-stranded DNA binding"/>
    <property type="evidence" value="ECO:0007669"/>
    <property type="project" value="InterPro"/>
</dbReference>
<evidence type="ECO:0000313" key="10">
    <source>
        <dbReference type="EMBL" id="TDO19367.1"/>
    </source>
</evidence>
<keyword evidence="11" id="KW-1185">Reference proteome</keyword>
<keyword evidence="2 8" id="KW-0645">Protease</keyword>
<dbReference type="EMBL" id="SNWM01000007">
    <property type="protein sequence ID" value="TDO19367.1"/>
    <property type="molecule type" value="Genomic_DNA"/>
</dbReference>
<feature type="region of interest" description="Disordered" evidence="9">
    <location>
        <begin position="213"/>
        <end position="235"/>
    </location>
</feature>
<keyword evidence="4 8" id="KW-0378">Hydrolase</keyword>
<dbReference type="Gene3D" id="3.90.1680.10">
    <property type="entry name" value="SOS response associated peptidase-like"/>
    <property type="match status" value="1"/>
</dbReference>
<dbReference type="InterPro" id="IPR003738">
    <property type="entry name" value="SRAP"/>
</dbReference>
<reference evidence="10 11" key="1">
    <citation type="submission" date="2019-03" db="EMBL/GenBank/DDBJ databases">
        <title>Genomic Encyclopedia of Archaeal and Bacterial Type Strains, Phase II (KMG-II): from individual species to whole genera.</title>
        <authorList>
            <person name="Goeker M."/>
        </authorList>
    </citation>
    <scope>NUCLEOTIDE SEQUENCE [LARGE SCALE GENOMIC DNA]</scope>
    <source>
        <strain evidence="10 11">DSM 19034</strain>
    </source>
</reference>
<dbReference type="PANTHER" id="PTHR13604">
    <property type="entry name" value="DC12-RELATED"/>
    <property type="match status" value="1"/>
</dbReference>
<dbReference type="AlphaFoldDB" id="A0A4R6ICQ8"/>
<evidence type="ECO:0000256" key="9">
    <source>
        <dbReference type="SAM" id="MobiDB-lite"/>
    </source>
</evidence>
<dbReference type="GO" id="GO:0016829">
    <property type="term" value="F:lyase activity"/>
    <property type="evidence" value="ECO:0007669"/>
    <property type="project" value="UniProtKB-KW"/>
</dbReference>
<evidence type="ECO:0000256" key="1">
    <source>
        <dbReference type="ARBA" id="ARBA00008136"/>
    </source>
</evidence>
<keyword evidence="7" id="KW-0456">Lyase</keyword>
<evidence type="ECO:0000256" key="7">
    <source>
        <dbReference type="ARBA" id="ARBA00023239"/>
    </source>
</evidence>
<accession>A0A4R6ICQ8</accession>
<evidence type="ECO:0000256" key="5">
    <source>
        <dbReference type="ARBA" id="ARBA00023124"/>
    </source>
</evidence>
<dbReference type="GO" id="GO:0008233">
    <property type="term" value="F:peptidase activity"/>
    <property type="evidence" value="ECO:0007669"/>
    <property type="project" value="UniProtKB-KW"/>
</dbReference>
<dbReference type="InterPro" id="IPR036590">
    <property type="entry name" value="SRAP-like"/>
</dbReference>
<evidence type="ECO:0000256" key="3">
    <source>
        <dbReference type="ARBA" id="ARBA00022763"/>
    </source>
</evidence>
<dbReference type="Proteomes" id="UP000295499">
    <property type="component" value="Unassembled WGS sequence"/>
</dbReference>
<protein>
    <recommendedName>
        <fullName evidence="8">Abasic site processing protein</fullName>
        <ecNumber evidence="8">3.4.-.-</ecNumber>
    </recommendedName>
</protein>
<name>A0A4R6ICQ8_9SPHI</name>
<dbReference type="PANTHER" id="PTHR13604:SF0">
    <property type="entry name" value="ABASIC SITE PROCESSING PROTEIN HMCES"/>
    <property type="match status" value="1"/>
</dbReference>
<evidence type="ECO:0000256" key="2">
    <source>
        <dbReference type="ARBA" id="ARBA00022670"/>
    </source>
</evidence>
<keyword evidence="5" id="KW-0190">Covalent protein-DNA linkage</keyword>
<sequence>MCARYTLTAEEKEMLKDHGLTLVGEYRPDPNIAITDFGFIVTSDEPDIVQRMNWGIIPANAESKVPEFSSFNIRSEDVMEKPTYAPLLQARKTCLVIADGFYEAEHLSDTDKRPWRFTTERKIFCFAGLWSEWFDPDTKEPYRTFAILTCEANSTVGEIHTENRMPVILYKSEEPLWLSKRKSVDELLSLCIPYPDDKMNRYRVSKKALAVSTKDRPNKNMDLTQPVEDEPRQSSLFNIPDIRSVPGVRRFKNTKKKKSEQKKLDNSNGLDLFNSL</sequence>
<dbReference type="SUPFAM" id="SSF143081">
    <property type="entry name" value="BB1717-like"/>
    <property type="match status" value="1"/>
</dbReference>
<gene>
    <name evidence="10" type="ORF">CLV32_4607</name>
</gene>
<keyword evidence="6" id="KW-0238">DNA-binding</keyword>
<proteinExistence type="inferred from homology"/>
<evidence type="ECO:0000256" key="6">
    <source>
        <dbReference type="ARBA" id="ARBA00023125"/>
    </source>
</evidence>
<dbReference type="OrthoDB" id="9782620at2"/>
<evidence type="ECO:0000256" key="8">
    <source>
        <dbReference type="RuleBase" id="RU364100"/>
    </source>
</evidence>
<feature type="compositionally biased region" description="Basic residues" evidence="9">
    <location>
        <begin position="249"/>
        <end position="260"/>
    </location>
</feature>
<dbReference type="GO" id="GO:0006508">
    <property type="term" value="P:proteolysis"/>
    <property type="evidence" value="ECO:0007669"/>
    <property type="project" value="UniProtKB-KW"/>
</dbReference>
<dbReference type="Pfam" id="PF02586">
    <property type="entry name" value="SRAP"/>
    <property type="match status" value="1"/>
</dbReference>
<dbReference type="RefSeq" id="WP_133559194.1">
    <property type="nucleotide sequence ID" value="NZ_SNWM01000007.1"/>
</dbReference>
<feature type="region of interest" description="Disordered" evidence="9">
    <location>
        <begin position="248"/>
        <end position="276"/>
    </location>
</feature>
<evidence type="ECO:0000313" key="11">
    <source>
        <dbReference type="Proteomes" id="UP000295499"/>
    </source>
</evidence>
<keyword evidence="3" id="KW-0227">DNA damage</keyword>
<feature type="compositionally biased region" description="Polar residues" evidence="9">
    <location>
        <begin position="266"/>
        <end position="276"/>
    </location>
</feature>